<dbReference type="PANTHER" id="PTHR30591">
    <property type="entry name" value="RECBCD ENZYME SUBUNIT RECC"/>
    <property type="match status" value="1"/>
</dbReference>
<keyword evidence="9 10" id="KW-0234">DNA repair</keyword>
<dbReference type="InterPro" id="IPR027417">
    <property type="entry name" value="P-loop_NTPase"/>
</dbReference>
<keyword evidence="7 10" id="KW-0067">ATP-binding</keyword>
<evidence type="ECO:0000256" key="6">
    <source>
        <dbReference type="ARBA" id="ARBA00022839"/>
    </source>
</evidence>
<keyword evidence="1 10" id="KW-0540">Nuclease</keyword>
<dbReference type="NCBIfam" id="TIGR01450">
    <property type="entry name" value="recC"/>
    <property type="match status" value="1"/>
</dbReference>
<feature type="domain" description="RecC C-terminal" evidence="11">
    <location>
        <begin position="886"/>
        <end position="1142"/>
    </location>
</feature>
<keyword evidence="8 10" id="KW-0238">DNA-binding</keyword>
<dbReference type="SUPFAM" id="SSF52980">
    <property type="entry name" value="Restriction endonuclease-like"/>
    <property type="match status" value="1"/>
</dbReference>
<organism evidence="12 13">
    <name type="scientific">Allohahella marinimesophila</name>
    <dbReference type="NCBI Taxonomy" id="1054972"/>
    <lineage>
        <taxon>Bacteria</taxon>
        <taxon>Pseudomonadati</taxon>
        <taxon>Pseudomonadota</taxon>
        <taxon>Gammaproteobacteria</taxon>
        <taxon>Oceanospirillales</taxon>
        <taxon>Hahellaceae</taxon>
        <taxon>Allohahella</taxon>
    </lineage>
</organism>
<comment type="function">
    <text evidence="10">A helicase/nuclease that prepares dsDNA breaks (DSB) for recombinational DNA repair. Binds to DSBs and unwinds DNA via a highly rapid and processive ATP-dependent bidirectional helicase activity. Unwinds dsDNA until it encounters a Chi (crossover hotspot instigator) sequence from the 3' direction. Cuts ssDNA a few nucleotides 3' to the Chi site. The properties and activities of the enzyme are changed at Chi. The Chi-altered holoenzyme produces a long 3'-ssDNA overhang and facilitates RecA-binding to the ssDNA for homologous DNA recombination and repair. Holoenzyme degrades any linearized DNA that is unable to undergo homologous recombination. In the holoenzyme this subunit recognizes the wild-type Chi sequence, and when added to isolated RecB increases its ATP-dependent helicase processivity.</text>
</comment>
<evidence type="ECO:0000256" key="10">
    <source>
        <dbReference type="HAMAP-Rule" id="MF_01486"/>
    </source>
</evidence>
<keyword evidence="3 10" id="KW-0227">DNA damage</keyword>
<comment type="similarity">
    <text evidence="10">Belongs to the RecC family.</text>
</comment>
<evidence type="ECO:0000256" key="1">
    <source>
        <dbReference type="ARBA" id="ARBA00022722"/>
    </source>
</evidence>
<evidence type="ECO:0000256" key="8">
    <source>
        <dbReference type="ARBA" id="ARBA00023125"/>
    </source>
</evidence>
<evidence type="ECO:0000256" key="2">
    <source>
        <dbReference type="ARBA" id="ARBA00022741"/>
    </source>
</evidence>
<evidence type="ECO:0000313" key="12">
    <source>
        <dbReference type="EMBL" id="GAA3947445.1"/>
    </source>
</evidence>
<dbReference type="RefSeq" id="WP_344802620.1">
    <property type="nucleotide sequence ID" value="NZ_BAABBO010000001.1"/>
</dbReference>
<dbReference type="HAMAP" id="MF_01486">
    <property type="entry name" value="RecC"/>
    <property type="match status" value="1"/>
</dbReference>
<comment type="caution">
    <text evidence="12">The sequence shown here is derived from an EMBL/GenBank/DDBJ whole genome shotgun (WGS) entry which is preliminary data.</text>
</comment>
<keyword evidence="4 10" id="KW-0378">Hydrolase</keyword>
<keyword evidence="6 10" id="KW-0269">Exonuclease</keyword>
<evidence type="ECO:0000256" key="3">
    <source>
        <dbReference type="ARBA" id="ARBA00022763"/>
    </source>
</evidence>
<dbReference type="Gene3D" id="1.10.10.990">
    <property type="match status" value="1"/>
</dbReference>
<reference evidence="13" key="1">
    <citation type="journal article" date="2019" name="Int. J. Syst. Evol. Microbiol.">
        <title>The Global Catalogue of Microorganisms (GCM) 10K type strain sequencing project: providing services to taxonomists for standard genome sequencing and annotation.</title>
        <authorList>
            <consortium name="The Broad Institute Genomics Platform"/>
            <consortium name="The Broad Institute Genome Sequencing Center for Infectious Disease"/>
            <person name="Wu L."/>
            <person name="Ma J."/>
        </authorList>
    </citation>
    <scope>NUCLEOTIDE SEQUENCE [LARGE SCALE GENOMIC DNA]</scope>
    <source>
        <strain evidence="13">JCM 17555</strain>
    </source>
</reference>
<evidence type="ECO:0000259" key="11">
    <source>
        <dbReference type="Pfam" id="PF17946"/>
    </source>
</evidence>
<dbReference type="Pfam" id="PF17946">
    <property type="entry name" value="RecC_C"/>
    <property type="match status" value="1"/>
</dbReference>
<name>A0ABP7NHY5_9GAMM</name>
<proteinExistence type="inferred from homology"/>
<dbReference type="Pfam" id="PF04257">
    <property type="entry name" value="Exonuc_V_gamma"/>
    <property type="match status" value="1"/>
</dbReference>
<dbReference type="InterPro" id="IPR041500">
    <property type="entry name" value="RecC_C"/>
</dbReference>
<dbReference type="Proteomes" id="UP001501337">
    <property type="component" value="Unassembled WGS sequence"/>
</dbReference>
<protein>
    <recommendedName>
        <fullName evidence="10">RecBCD enzyme subunit RecC</fullName>
    </recommendedName>
    <alternativeName>
        <fullName evidence="10">Exonuclease V subunit RecC</fullName>
        <shortName evidence="10">ExoV subunit RecC</shortName>
    </alternativeName>
    <alternativeName>
        <fullName evidence="10">Helicase/nuclease RecBCD subunit RecC</fullName>
    </alternativeName>
</protein>
<dbReference type="Gene3D" id="3.40.50.10930">
    <property type="match status" value="1"/>
</dbReference>
<evidence type="ECO:0000256" key="7">
    <source>
        <dbReference type="ARBA" id="ARBA00022840"/>
    </source>
</evidence>
<gene>
    <name evidence="10 12" type="primary">recC</name>
    <name evidence="12" type="ORF">GCM10022278_03320</name>
</gene>
<dbReference type="InterPro" id="IPR013986">
    <property type="entry name" value="DExx_box_DNA_helicase_dom_sf"/>
</dbReference>
<dbReference type="PANTHER" id="PTHR30591:SF1">
    <property type="entry name" value="RECBCD ENZYME SUBUNIT RECC"/>
    <property type="match status" value="1"/>
</dbReference>
<dbReference type="EMBL" id="BAABBO010000001">
    <property type="protein sequence ID" value="GAA3947445.1"/>
    <property type="molecule type" value="Genomic_DNA"/>
</dbReference>
<keyword evidence="13" id="KW-1185">Reference proteome</keyword>
<keyword evidence="5 10" id="KW-0347">Helicase</keyword>
<dbReference type="InterPro" id="IPR011335">
    <property type="entry name" value="Restrct_endonuc-II-like"/>
</dbReference>
<comment type="subunit">
    <text evidence="10">Heterotrimer of RecB, RecC and RecD. All subunits contribute to DNA-binding.</text>
</comment>
<sequence>MSQALAAQAKDPLVPVGLQAIHANHLEDLRQMVVWLTREYPIPPLENEVFLVQSNGIAQWLKLALAENRSDEGGGCGISAANTFLLPHRFVWQAYRSVLAEDAIPERSPFDRERLVWRLFRLLPELTHESVFTPLARFLGGARGDQRLYQLSQRLAELYEQYGVFRADWLSEWADGSDRMRPARGKPQVLPEDLQWQPELWRRLIDDMANEPGYAGSRASIHERFKARGLTMAAHDRPRGLPRRIVVFGVSSLPQQTLEVLDVLGRFSQVVLCVHNPCQFYWADIVSDRDLLRATRRRAARKAAMPPDLDDSDMHLHAQPLLAAWGKQGRDYIRLLDEFDDPEVYRSRFHTAGQRVDIFRAPEGEGLLHQLQDDIVSLRPCQESREQWPPVDPARDRSIVFHVAHSPQRELEILHDQLLAAFSADKTLRPRDIMVMVPDINSYAPGIQAVFGRHAEDEYYSIPFTISDQGLRHRQPLVVALENLLSLPDSRFGAVEVMTLLEVPAVRARFGIEEGDLPQLLDWINGANIYWGLDAGQRAKLGLPQDMHRNTWRFGLERMILGYSVGDSEAWSGIEPYGEIGGLEAHLAGLLHEFVGALDWLWQLLQTDCSPQQWVDRLAEIQARFFQPEDQGDLLMLVRVQDAVAQWHSACREARLDQDDPEGESFDIPLAIVREVWIEGLEDKGLNQRFLAGRVNFATLMPMRAIPFRYVCLLGMNDGDYPRSRPPVDFDLMGKDYRPGDRSRREDDRYLFLEAMLSAREQLYVSWVGRSIKDNAALPPSVLVAQMRDHINDCWRLDHPPAATGRVSDALTTEHPLQPFSRAYFPDRSNAGADDAEPAIQSILASRALFSFDHTWRSAHRETATSFGAGEVSPYPSSHQAAGVDDPVQLNDLARFLRHPVQYFYQRRLGIDFSLAEHARDEAEVFELDGLGKWALQDELISDVVKSTADPDEMQTEARRLIDRMAAQGRLGMGSTETLLHELVAEPLHDLHERFHKALARWPISSETRITVSYRYLDAAQPNSVQIEVEDTIDDLRENSQGHLCRLVLMSSSLIRNPGKSSATYQYKAMLNAWVIHVAAHLPGGEAASTGMTTELVSKNGSIVFSPLSSEQADTVFRHMLAAWVLGIDRPLPLSVSAGFAAIGGSSREGALPAILMDAAEAAYAQELEYDDGYLQRAFPDFTTMAEDPLFTRLVRELYCPLKLSAKATAK</sequence>
<dbReference type="SUPFAM" id="SSF52540">
    <property type="entry name" value="P-loop containing nucleoside triphosphate hydrolases"/>
    <property type="match status" value="2"/>
</dbReference>
<comment type="miscellaneous">
    <text evidence="10">In the RecBCD complex, RecB has a slow 3'-5' helicase, an exonuclease activity and loads RecA onto ssDNA, RecD has a fast 5'-3' helicase activity, while RecC stimulates the ATPase and processivity of the RecB helicase and contributes to recognition of the Chi site.</text>
</comment>
<dbReference type="Gene3D" id="1.10.10.160">
    <property type="match status" value="1"/>
</dbReference>
<evidence type="ECO:0000313" key="13">
    <source>
        <dbReference type="Proteomes" id="UP001501337"/>
    </source>
</evidence>
<evidence type="ECO:0000256" key="4">
    <source>
        <dbReference type="ARBA" id="ARBA00022801"/>
    </source>
</evidence>
<evidence type="ECO:0000256" key="9">
    <source>
        <dbReference type="ARBA" id="ARBA00023204"/>
    </source>
</evidence>
<dbReference type="InterPro" id="IPR006697">
    <property type="entry name" value="RecC"/>
</dbReference>
<dbReference type="PIRSF" id="PIRSF000980">
    <property type="entry name" value="RecC"/>
    <property type="match status" value="1"/>
</dbReference>
<accession>A0ABP7NHY5</accession>
<evidence type="ECO:0000256" key="5">
    <source>
        <dbReference type="ARBA" id="ARBA00022806"/>
    </source>
</evidence>
<dbReference type="Gene3D" id="3.40.50.300">
    <property type="entry name" value="P-loop containing nucleotide triphosphate hydrolases"/>
    <property type="match status" value="2"/>
</dbReference>
<keyword evidence="2 10" id="KW-0547">Nucleotide-binding</keyword>